<keyword evidence="3" id="KW-1185">Reference proteome</keyword>
<dbReference type="Proteomes" id="UP000775213">
    <property type="component" value="Unassembled WGS sequence"/>
</dbReference>
<protein>
    <recommendedName>
        <fullName evidence="4">RNase H type-1 domain-containing protein</fullName>
    </recommendedName>
</protein>
<gene>
    <name evidence="2" type="ORF">IEQ34_001687</name>
</gene>
<organism evidence="2 3">
    <name type="scientific">Dendrobium chrysotoxum</name>
    <name type="common">Orchid</name>
    <dbReference type="NCBI Taxonomy" id="161865"/>
    <lineage>
        <taxon>Eukaryota</taxon>
        <taxon>Viridiplantae</taxon>
        <taxon>Streptophyta</taxon>
        <taxon>Embryophyta</taxon>
        <taxon>Tracheophyta</taxon>
        <taxon>Spermatophyta</taxon>
        <taxon>Magnoliopsida</taxon>
        <taxon>Liliopsida</taxon>
        <taxon>Asparagales</taxon>
        <taxon>Orchidaceae</taxon>
        <taxon>Epidendroideae</taxon>
        <taxon>Malaxideae</taxon>
        <taxon>Dendrobiinae</taxon>
        <taxon>Dendrobium</taxon>
    </lineage>
</organism>
<name>A0AAV7H8K9_DENCH</name>
<dbReference type="EMBL" id="JAGFBR010000002">
    <property type="protein sequence ID" value="KAH0470129.1"/>
    <property type="molecule type" value="Genomic_DNA"/>
</dbReference>
<dbReference type="AlphaFoldDB" id="A0AAV7H8K9"/>
<feature type="region of interest" description="Disordered" evidence="1">
    <location>
        <begin position="302"/>
        <end position="337"/>
    </location>
</feature>
<sequence length="337" mass="37528">MEDIPRNGNGLLTHRGELEAYVEGFPTVMMEVFDVPSDTLLVAQPEMEPRQHVRSHVLDAPTDDEKANPREKINLHSNPLNQIRDGLMLVLNKKRIHTGTPFSPLGCLFPCVPPPPPLSWLKVNVDGALLQSNCGGIVLVLRDEDGKPLIAAGWGTQVPFQAFLRISHTLADWMFEKKCIIVEGDNASFKSTIIEIRSKSEAAHFLSSSRRRNGRGSAKDGPPSFLPLIVDRIHQSDVDPFEVFFDGVVEVESDVEERGTEDVDVVVLRIHVLKLRRFYASKRFLSEKNDFFVVVPRNSPHISTRHMGGSPAEESCADPAEIDEDPLVRVPKGQTSC</sequence>
<accession>A0AAV7H8K9</accession>
<evidence type="ECO:0000256" key="1">
    <source>
        <dbReference type="SAM" id="MobiDB-lite"/>
    </source>
</evidence>
<proteinExistence type="predicted"/>
<comment type="caution">
    <text evidence="2">The sequence shown here is derived from an EMBL/GenBank/DDBJ whole genome shotgun (WGS) entry which is preliminary data.</text>
</comment>
<evidence type="ECO:0008006" key="4">
    <source>
        <dbReference type="Google" id="ProtNLM"/>
    </source>
</evidence>
<reference evidence="2 3" key="1">
    <citation type="journal article" date="2021" name="Hortic Res">
        <title>Chromosome-scale assembly of the Dendrobium chrysotoxum genome enhances the understanding of orchid evolution.</title>
        <authorList>
            <person name="Zhang Y."/>
            <person name="Zhang G.Q."/>
            <person name="Zhang D."/>
            <person name="Liu X.D."/>
            <person name="Xu X.Y."/>
            <person name="Sun W.H."/>
            <person name="Yu X."/>
            <person name="Zhu X."/>
            <person name="Wang Z.W."/>
            <person name="Zhao X."/>
            <person name="Zhong W.Y."/>
            <person name="Chen H."/>
            <person name="Yin W.L."/>
            <person name="Huang T."/>
            <person name="Niu S.C."/>
            <person name="Liu Z.J."/>
        </authorList>
    </citation>
    <scope>NUCLEOTIDE SEQUENCE [LARGE SCALE GENOMIC DNA]</scope>
    <source>
        <strain evidence="2">Lindl</strain>
    </source>
</reference>
<evidence type="ECO:0000313" key="2">
    <source>
        <dbReference type="EMBL" id="KAH0470129.1"/>
    </source>
</evidence>
<evidence type="ECO:0000313" key="3">
    <source>
        <dbReference type="Proteomes" id="UP000775213"/>
    </source>
</evidence>